<feature type="compositionally biased region" description="Low complexity" evidence="4">
    <location>
        <begin position="1"/>
        <end position="14"/>
    </location>
</feature>
<organism evidence="5 6">
    <name type="scientific">Anopheles arabiensis</name>
    <name type="common">Mosquito</name>
    <dbReference type="NCBI Taxonomy" id="7173"/>
    <lineage>
        <taxon>Eukaryota</taxon>
        <taxon>Metazoa</taxon>
        <taxon>Ecdysozoa</taxon>
        <taxon>Arthropoda</taxon>
        <taxon>Hexapoda</taxon>
        <taxon>Insecta</taxon>
        <taxon>Pterygota</taxon>
        <taxon>Neoptera</taxon>
        <taxon>Endopterygota</taxon>
        <taxon>Diptera</taxon>
        <taxon>Nematocera</taxon>
        <taxon>Culicoidea</taxon>
        <taxon>Culicidae</taxon>
        <taxon>Anophelinae</taxon>
        <taxon>Anopheles</taxon>
    </lineage>
</organism>
<evidence type="ECO:0000256" key="2">
    <source>
        <dbReference type="ARBA" id="ARBA00023125"/>
    </source>
</evidence>
<evidence type="ECO:0000313" key="5">
    <source>
        <dbReference type="EnsemblMetazoa" id="AARA012097-PA"/>
    </source>
</evidence>
<dbReference type="VEuPathDB" id="VectorBase:AARA21_001545"/>
<keyword evidence="3" id="KW-0539">Nucleus</keyword>
<evidence type="ECO:0000256" key="3">
    <source>
        <dbReference type="ARBA" id="ARBA00023242"/>
    </source>
</evidence>
<keyword evidence="2" id="KW-0238">DNA-binding</keyword>
<dbReference type="GO" id="GO:0005634">
    <property type="term" value="C:nucleus"/>
    <property type="evidence" value="ECO:0007669"/>
    <property type="project" value="UniProtKB-SubCell"/>
</dbReference>
<proteinExistence type="predicted"/>
<sequence length="107" mass="11935">MGTPQQQQQQQFQHQHIKQEQQPAAAMVQQQSCPTSTAEPPAAIPQTCIRQGCNNLAIENPDWEDEYCSQECVVAHCRAVFATFQEDCLKGNAPPQPPQQQSYPAVK</sequence>
<dbReference type="PANTHER" id="PTHR45781:SF1">
    <property type="entry name" value="HMG BOX DOMAIN-CONTAINING PROTEIN"/>
    <property type="match status" value="1"/>
</dbReference>
<dbReference type="GO" id="GO:0031490">
    <property type="term" value="F:chromatin DNA binding"/>
    <property type="evidence" value="ECO:0007669"/>
    <property type="project" value="TreeGrafter"/>
</dbReference>
<evidence type="ECO:0000313" key="6">
    <source>
        <dbReference type="Proteomes" id="UP000075840"/>
    </source>
</evidence>
<name>A0A182IES0_ANOAR</name>
<dbReference type="VEuPathDB" id="VectorBase:AARA012097"/>
<keyword evidence="6" id="KW-1185">Reference proteome</keyword>
<reference evidence="5" key="1">
    <citation type="submission" date="2022-08" db="UniProtKB">
        <authorList>
            <consortium name="EnsemblMetazoa"/>
        </authorList>
    </citation>
    <scope>IDENTIFICATION</scope>
    <source>
        <strain evidence="5">Dongola</strain>
    </source>
</reference>
<dbReference type="EMBL" id="APCN01009346">
    <property type="status" value="NOT_ANNOTATED_CDS"/>
    <property type="molecule type" value="Genomic_DNA"/>
</dbReference>
<dbReference type="PANTHER" id="PTHR45781">
    <property type="entry name" value="AGAP000281-PA"/>
    <property type="match status" value="1"/>
</dbReference>
<comment type="subcellular location">
    <subcellularLocation>
        <location evidence="1">Nucleus</location>
    </subcellularLocation>
</comment>
<dbReference type="InterPro" id="IPR051365">
    <property type="entry name" value="TOX_HMG-box_domain"/>
</dbReference>
<feature type="region of interest" description="Disordered" evidence="4">
    <location>
        <begin position="1"/>
        <end position="41"/>
    </location>
</feature>
<dbReference type="AlphaFoldDB" id="A0A182IES0"/>
<evidence type="ECO:0008006" key="7">
    <source>
        <dbReference type="Google" id="ProtNLM"/>
    </source>
</evidence>
<accession>A0A182IES0</accession>
<evidence type="ECO:0000256" key="1">
    <source>
        <dbReference type="ARBA" id="ARBA00004123"/>
    </source>
</evidence>
<protein>
    <recommendedName>
        <fullName evidence="7">TOX high mobility group box family member 4</fullName>
    </recommendedName>
</protein>
<feature type="region of interest" description="Disordered" evidence="4">
    <location>
        <begin position="88"/>
        <end position="107"/>
    </location>
</feature>
<dbReference type="Proteomes" id="UP000075840">
    <property type="component" value="Unassembled WGS sequence"/>
</dbReference>
<evidence type="ECO:0000256" key="4">
    <source>
        <dbReference type="SAM" id="MobiDB-lite"/>
    </source>
</evidence>
<feature type="compositionally biased region" description="Polar residues" evidence="4">
    <location>
        <begin position="28"/>
        <end position="38"/>
    </location>
</feature>
<dbReference type="GO" id="GO:0006357">
    <property type="term" value="P:regulation of transcription by RNA polymerase II"/>
    <property type="evidence" value="ECO:0007669"/>
    <property type="project" value="TreeGrafter"/>
</dbReference>
<dbReference type="EnsemblMetazoa" id="AARA012097-RA">
    <property type="protein sequence ID" value="AARA012097-PA"/>
    <property type="gene ID" value="AARA012097"/>
</dbReference>